<proteinExistence type="predicted"/>
<accession>A0A557STN5</accession>
<feature type="coiled-coil region" evidence="1">
    <location>
        <begin position="567"/>
        <end position="594"/>
    </location>
</feature>
<dbReference type="OrthoDB" id="11962at2157"/>
<protein>
    <submittedName>
        <fullName evidence="2">Uncharacterized protein</fullName>
    </submittedName>
</protein>
<dbReference type="AlphaFoldDB" id="A0A557STN5"/>
<dbReference type="Proteomes" id="UP000315289">
    <property type="component" value="Unassembled WGS sequence"/>
</dbReference>
<evidence type="ECO:0000256" key="1">
    <source>
        <dbReference type="SAM" id="Coils"/>
    </source>
</evidence>
<evidence type="ECO:0000313" key="3">
    <source>
        <dbReference type="Proteomes" id="UP000315289"/>
    </source>
</evidence>
<keyword evidence="3" id="KW-1185">Reference proteome</keyword>
<sequence>MTTLLGQNFIINVTTKVASFNNSKVFQKYCDGKSLDQIAVETTLSKGTVYNLVKRWKDNLGSAGIEEIREFAIIVRKSGMTIQECAQGFRFAQILKEFGINDEFEDGNDSAPRQDLLEEIKNETIGWDGGKKGYEVLKSQDTGLTKRRNQDTTTKNELHFFIEDIYNNCKKYNIKPSDFIRWIKDLSDFYPSLECEFLSIIKKEPDLSLSTDKEDEFANRIYLRRAQNRENNDVILKNYEVKGDTSRKQTNEKNVSIEIPFISQVSYYIKQIKLEHKEREQYRKSLYDEISFAENKKINLENNLKETIDKNNNILTHLEWYNFLKQNLADNHNMNLDDEIIVFSSIIRDFKKYNYNFLDIINEYKQIRSLSHERDHIQNDIDVNIPVHQNLFKQIDSFNCQLDVSRQTMKIYSELIAMGFGLKKLKQLYYTIFEISLANHVPVQNAVAKFLNDIEDQYDSKLGFEIKIKELRSTMDELKDEILEYKSNLQIQSLVAPSLLYLSNNGVTNEDIINMSQLVVSFQNSTFLDDASSQSGNIPNNIGMNNNTNKNIKNKTWKLMINELQSIRNLYSKIEKLTIHCDELELEISLLNALKG</sequence>
<gene>
    <name evidence="2" type="ORF">NARC_100007</name>
</gene>
<evidence type="ECO:0000313" key="2">
    <source>
        <dbReference type="EMBL" id="TVP39945.1"/>
    </source>
</evidence>
<reference evidence="2 3" key="1">
    <citation type="journal article" date="2019" name="Front. Microbiol.">
        <title>Ammonia Oxidation by the Arctic Terrestrial Thaumarchaeote Candidatus Nitrosocosmicus arcticus Is Stimulated by Increasing Temperatures.</title>
        <authorList>
            <person name="Alves R.J.E."/>
            <person name="Kerou M."/>
            <person name="Zappe A."/>
            <person name="Bittner R."/>
            <person name="Abby S.S."/>
            <person name="Schmidt H.A."/>
            <person name="Pfeifer K."/>
            <person name="Schleper C."/>
        </authorList>
    </citation>
    <scope>NUCLEOTIDE SEQUENCE [LARGE SCALE GENOMIC DNA]</scope>
    <source>
        <strain evidence="2 3">Kfb</strain>
    </source>
</reference>
<organism evidence="2 3">
    <name type="scientific">Candidatus Nitrosocosmicus arcticus</name>
    <dbReference type="NCBI Taxonomy" id="2035267"/>
    <lineage>
        <taxon>Archaea</taxon>
        <taxon>Nitrososphaerota</taxon>
        <taxon>Nitrososphaeria</taxon>
        <taxon>Nitrososphaerales</taxon>
        <taxon>Nitrososphaeraceae</taxon>
        <taxon>Candidatus Nitrosocosmicus</taxon>
    </lineage>
</organism>
<dbReference type="EMBL" id="VOAH01000010">
    <property type="protein sequence ID" value="TVP39945.1"/>
    <property type="molecule type" value="Genomic_DNA"/>
</dbReference>
<comment type="caution">
    <text evidence="2">The sequence shown here is derived from an EMBL/GenBank/DDBJ whole genome shotgun (WGS) entry which is preliminary data.</text>
</comment>
<feature type="coiled-coil region" evidence="1">
    <location>
        <begin position="461"/>
        <end position="488"/>
    </location>
</feature>
<feature type="coiled-coil region" evidence="1">
    <location>
        <begin position="283"/>
        <end position="310"/>
    </location>
</feature>
<name>A0A557STN5_9ARCH</name>
<keyword evidence="1" id="KW-0175">Coiled coil</keyword>